<dbReference type="Proteomes" id="UP001279734">
    <property type="component" value="Unassembled WGS sequence"/>
</dbReference>
<comment type="caution">
    <text evidence="7">The sequence shown here is derived from an EMBL/GenBank/DDBJ whole genome shotgun (WGS) entry which is preliminary data.</text>
</comment>
<organism evidence="7 8">
    <name type="scientific">Nepenthes gracilis</name>
    <name type="common">Slender pitcher plant</name>
    <dbReference type="NCBI Taxonomy" id="150966"/>
    <lineage>
        <taxon>Eukaryota</taxon>
        <taxon>Viridiplantae</taxon>
        <taxon>Streptophyta</taxon>
        <taxon>Embryophyta</taxon>
        <taxon>Tracheophyta</taxon>
        <taxon>Spermatophyta</taxon>
        <taxon>Magnoliopsida</taxon>
        <taxon>eudicotyledons</taxon>
        <taxon>Gunneridae</taxon>
        <taxon>Pentapetalae</taxon>
        <taxon>Caryophyllales</taxon>
        <taxon>Nepenthaceae</taxon>
        <taxon>Nepenthes</taxon>
    </lineage>
</organism>
<dbReference type="PANTHER" id="PTHR32035:SF3">
    <property type="entry name" value="SMALL RIBOSOMAL SUBUNIT PROTEIN MS38"/>
    <property type="match status" value="1"/>
</dbReference>
<proteinExistence type="inferred from homology"/>
<reference evidence="7" key="1">
    <citation type="submission" date="2023-05" db="EMBL/GenBank/DDBJ databases">
        <title>Nepenthes gracilis genome sequencing.</title>
        <authorList>
            <person name="Fukushima K."/>
        </authorList>
    </citation>
    <scope>NUCLEOTIDE SEQUENCE</scope>
    <source>
        <strain evidence="7">SING2019-196</strain>
    </source>
</reference>
<name>A0AAD3RYT3_NEPGR</name>
<evidence type="ECO:0000313" key="7">
    <source>
        <dbReference type="EMBL" id="GMH01209.1"/>
    </source>
</evidence>
<dbReference type="AlphaFoldDB" id="A0AAD3RYT3"/>
<comment type="similarity">
    <text evidence="3">Belongs to the mitochondrion-specific ribosomal protein mS38 family.</text>
</comment>
<feature type="compositionally biased region" description="Basic residues" evidence="5">
    <location>
        <begin position="113"/>
        <end position="136"/>
    </location>
</feature>
<evidence type="ECO:0000256" key="2">
    <source>
        <dbReference type="ARBA" id="ARBA00023128"/>
    </source>
</evidence>
<feature type="domain" description="Ribosomal protein mS38 C-terminal" evidence="6">
    <location>
        <begin position="108"/>
        <end position="135"/>
    </location>
</feature>
<dbReference type="PANTHER" id="PTHR32035">
    <property type="entry name" value="AURORA KINASE A-INTERACTING PROTEIN"/>
    <property type="match status" value="1"/>
</dbReference>
<dbReference type="GO" id="GO:0005739">
    <property type="term" value="C:mitochondrion"/>
    <property type="evidence" value="ECO:0007669"/>
    <property type="project" value="UniProtKB-SubCell"/>
</dbReference>
<dbReference type="SMART" id="SM01155">
    <property type="entry name" value="DUF1713"/>
    <property type="match status" value="1"/>
</dbReference>
<evidence type="ECO:0000256" key="4">
    <source>
        <dbReference type="ARBA" id="ARBA00035682"/>
    </source>
</evidence>
<gene>
    <name evidence="7" type="ORF">Nepgr_003048</name>
</gene>
<keyword evidence="8" id="KW-1185">Reference proteome</keyword>
<evidence type="ECO:0000256" key="3">
    <source>
        <dbReference type="ARBA" id="ARBA00035647"/>
    </source>
</evidence>
<dbReference type="InterPro" id="IPR013177">
    <property type="entry name" value="Ribosomal_mS38_C"/>
</dbReference>
<accession>A0AAD3RYT3</accession>
<dbReference type="EMBL" id="BSYO01000002">
    <property type="protein sequence ID" value="GMH01209.1"/>
    <property type="molecule type" value="Genomic_DNA"/>
</dbReference>
<protein>
    <recommendedName>
        <fullName evidence="4">Small ribosomal subunit protein mS38</fullName>
    </recommendedName>
</protein>
<comment type="subcellular location">
    <subcellularLocation>
        <location evidence="1">Mitochondrion</location>
    </subcellularLocation>
</comment>
<dbReference type="Pfam" id="PF08213">
    <property type="entry name" value="COX24_C"/>
    <property type="match status" value="1"/>
</dbReference>
<feature type="region of interest" description="Disordered" evidence="5">
    <location>
        <begin position="111"/>
        <end position="136"/>
    </location>
</feature>
<evidence type="ECO:0000256" key="5">
    <source>
        <dbReference type="SAM" id="MobiDB-lite"/>
    </source>
</evidence>
<evidence type="ECO:0000256" key="1">
    <source>
        <dbReference type="ARBA" id="ARBA00004173"/>
    </source>
</evidence>
<evidence type="ECO:0000313" key="8">
    <source>
        <dbReference type="Proteomes" id="UP001279734"/>
    </source>
</evidence>
<sequence length="136" mass="15969">MGSLMQKFLKKATPLRIISSLNNLQSPKPTPFNLFDQSTDVQNKTEHCRLALSFMDSNSREFSKSSNFFPSLPNFPFGYCPNPIYSTGFDRMEVSEVEQLESDARKIWADSVKKKRKKKMNKHKYKKLRKRLRRKT</sequence>
<keyword evidence="2" id="KW-0496">Mitochondrion</keyword>
<evidence type="ECO:0000259" key="6">
    <source>
        <dbReference type="SMART" id="SM01155"/>
    </source>
</evidence>